<accession>D8R6L4</accession>
<evidence type="ECO:0000256" key="9">
    <source>
        <dbReference type="ARBA" id="ARBA00023253"/>
    </source>
</evidence>
<keyword evidence="4" id="KW-0808">Transferase</keyword>
<keyword evidence="5" id="KW-0812">Transmembrane</keyword>
<dbReference type="InterPro" id="IPR052272">
    <property type="entry name" value="GT106_glycosyltransferase"/>
</dbReference>
<comment type="subcellular location">
    <subcellularLocation>
        <location evidence="1">Membrane</location>
        <topology evidence="1">Single-pass membrane protein</topology>
    </subcellularLocation>
</comment>
<keyword evidence="13" id="KW-1185">Reference proteome</keyword>
<dbReference type="Gramene" id="EFJ32697">
    <property type="protein sequence ID" value="EFJ32697"/>
    <property type="gene ID" value="SELMODRAFT_85972"/>
</dbReference>
<evidence type="ECO:0000256" key="1">
    <source>
        <dbReference type="ARBA" id="ARBA00004167"/>
    </source>
</evidence>
<evidence type="ECO:0000256" key="7">
    <source>
        <dbReference type="ARBA" id="ARBA00023136"/>
    </source>
</evidence>
<protein>
    <recommendedName>
        <fullName evidence="11">O-fucosyltransferase family protein</fullName>
    </recommendedName>
</protein>
<evidence type="ECO:0000256" key="8">
    <source>
        <dbReference type="ARBA" id="ARBA00023180"/>
    </source>
</evidence>
<dbReference type="CDD" id="cd11299">
    <property type="entry name" value="O-FucT_plant"/>
    <property type="match status" value="1"/>
</dbReference>
<dbReference type="PANTHER" id="PTHR31933">
    <property type="entry name" value="O-FUCOSYLTRANSFERASE 2-RELATED"/>
    <property type="match status" value="1"/>
</dbReference>
<keyword evidence="3" id="KW-0328">Glycosyltransferase</keyword>
<sequence length="460" mass="52091">MYDRLLALAAHSLAEADSRSEPHDLWTEPASAWKPCANVRRENHTLPPAPENSTGYILINANGGLNQQRVAICNAVAISRLLNATLVLPSFMLSNVWQDESQFGDIYQEEYFVNYLREDVYIVKSLPIEMQSLDLQAIGSFLSELDVMKESKPGFYIQRVLPILLRNRVVYFSGFGNRLSFDPIPFEIQRLRCRCNFHALRFRPEIQAAGDLLVQRIHQNFPGQVPSVTRYLALHLRFEIDMVAYSMCDFGGGEPEKLELQAYRDVHFPMMAKYHNETELASTLRELGQCPLSPEEGALILAALGFKRGTRVFLAGAQIYGGQSRLTPLSTLYPNLVTKEDLLSEKELSPFANHSSQLAALDFIACTAADVFAMTDSGSQLASLVSGYRMYFGGGRLPIIRPNKKRLVSLFAKNSSIQWGEFRERVRKTIRENRKVHTRPTARSVYRHPRCEDCMCQAKE</sequence>
<dbReference type="KEGG" id="smo:SELMODRAFT_85972"/>
<dbReference type="Proteomes" id="UP000001514">
    <property type="component" value="Unassembled WGS sequence"/>
</dbReference>
<evidence type="ECO:0000313" key="12">
    <source>
        <dbReference type="EMBL" id="EFJ32697.1"/>
    </source>
</evidence>
<keyword evidence="8" id="KW-0325">Glycoprotein</keyword>
<evidence type="ECO:0000256" key="3">
    <source>
        <dbReference type="ARBA" id="ARBA00022676"/>
    </source>
</evidence>
<proteinExistence type="inferred from homology"/>
<dbReference type="InterPro" id="IPR019378">
    <property type="entry name" value="GDP-Fuc_O-FucTrfase"/>
</dbReference>
<evidence type="ECO:0000256" key="5">
    <source>
        <dbReference type="ARBA" id="ARBA00022692"/>
    </source>
</evidence>
<dbReference type="GO" id="GO:0016757">
    <property type="term" value="F:glycosyltransferase activity"/>
    <property type="evidence" value="ECO:0007669"/>
    <property type="project" value="UniProtKB-KW"/>
</dbReference>
<dbReference type="AlphaFoldDB" id="D8R6L4"/>
<dbReference type="PANTHER" id="PTHR31933:SF9">
    <property type="entry name" value="O-FUCOSYLTRANSFERASE 2"/>
    <property type="match status" value="1"/>
</dbReference>
<evidence type="ECO:0000256" key="10">
    <source>
        <dbReference type="ARBA" id="ARBA00023277"/>
    </source>
</evidence>
<evidence type="ECO:0000256" key="11">
    <source>
        <dbReference type="ARBA" id="ARBA00030350"/>
    </source>
</evidence>
<dbReference type="GO" id="GO:0016020">
    <property type="term" value="C:membrane"/>
    <property type="evidence" value="ECO:0007669"/>
    <property type="project" value="UniProtKB-SubCell"/>
</dbReference>
<keyword evidence="6" id="KW-1133">Transmembrane helix</keyword>
<dbReference type="FunCoup" id="D8R6L4">
    <property type="interactions" value="1589"/>
</dbReference>
<evidence type="ECO:0000256" key="6">
    <source>
        <dbReference type="ARBA" id="ARBA00022989"/>
    </source>
</evidence>
<dbReference type="EMBL" id="GL377572">
    <property type="protein sequence ID" value="EFJ32697.1"/>
    <property type="molecule type" value="Genomic_DNA"/>
</dbReference>
<dbReference type="OrthoDB" id="1868072at2759"/>
<keyword evidence="9" id="KW-0294">Fucose metabolism</keyword>
<evidence type="ECO:0000313" key="13">
    <source>
        <dbReference type="Proteomes" id="UP000001514"/>
    </source>
</evidence>
<dbReference type="Pfam" id="PF10250">
    <property type="entry name" value="O-FucT"/>
    <property type="match status" value="1"/>
</dbReference>
<name>D8R6L4_SELML</name>
<evidence type="ECO:0000256" key="2">
    <source>
        <dbReference type="ARBA" id="ARBA00007737"/>
    </source>
</evidence>
<dbReference type="eggNOG" id="ENOG502QU78">
    <property type="taxonomic scope" value="Eukaryota"/>
</dbReference>
<dbReference type="HOGENOM" id="CLU_018420_8_0_1"/>
<keyword evidence="10" id="KW-0119">Carbohydrate metabolism</keyword>
<evidence type="ECO:0000256" key="4">
    <source>
        <dbReference type="ARBA" id="ARBA00022679"/>
    </source>
</evidence>
<keyword evidence="7" id="KW-0472">Membrane</keyword>
<dbReference type="PIRSF" id="PIRSF009360">
    <property type="entry name" value="UCP009360"/>
    <property type="match status" value="1"/>
</dbReference>
<organism evidence="13">
    <name type="scientific">Selaginella moellendorffii</name>
    <name type="common">Spikemoss</name>
    <dbReference type="NCBI Taxonomy" id="88036"/>
    <lineage>
        <taxon>Eukaryota</taxon>
        <taxon>Viridiplantae</taxon>
        <taxon>Streptophyta</taxon>
        <taxon>Embryophyta</taxon>
        <taxon>Tracheophyta</taxon>
        <taxon>Lycopodiopsida</taxon>
        <taxon>Selaginellales</taxon>
        <taxon>Selaginellaceae</taxon>
        <taxon>Selaginella</taxon>
    </lineage>
</organism>
<dbReference type="InterPro" id="IPR024709">
    <property type="entry name" value="FucosylTrfase_pln"/>
</dbReference>
<dbReference type="GO" id="GO:0006004">
    <property type="term" value="P:fucose metabolic process"/>
    <property type="evidence" value="ECO:0007669"/>
    <property type="project" value="UniProtKB-KW"/>
</dbReference>
<dbReference type="OMA" id="RHLVGPF"/>
<gene>
    <name evidence="12" type="ORF">SELMODRAFT_85972</name>
</gene>
<comment type="similarity">
    <text evidence="2">Belongs to the glycosyltransferase GT106 family.</text>
</comment>
<dbReference type="InParanoid" id="D8R6L4"/>
<reference evidence="12 13" key="1">
    <citation type="journal article" date="2011" name="Science">
        <title>The Selaginella genome identifies genetic changes associated with the evolution of vascular plants.</title>
        <authorList>
            <person name="Banks J.A."/>
            <person name="Nishiyama T."/>
            <person name="Hasebe M."/>
            <person name="Bowman J.L."/>
            <person name="Gribskov M."/>
            <person name="dePamphilis C."/>
            <person name="Albert V.A."/>
            <person name="Aono N."/>
            <person name="Aoyama T."/>
            <person name="Ambrose B.A."/>
            <person name="Ashton N.W."/>
            <person name="Axtell M.J."/>
            <person name="Barker E."/>
            <person name="Barker M.S."/>
            <person name="Bennetzen J.L."/>
            <person name="Bonawitz N.D."/>
            <person name="Chapple C."/>
            <person name="Cheng C."/>
            <person name="Correa L.G."/>
            <person name="Dacre M."/>
            <person name="DeBarry J."/>
            <person name="Dreyer I."/>
            <person name="Elias M."/>
            <person name="Engstrom E.M."/>
            <person name="Estelle M."/>
            <person name="Feng L."/>
            <person name="Finet C."/>
            <person name="Floyd S.K."/>
            <person name="Frommer W.B."/>
            <person name="Fujita T."/>
            <person name="Gramzow L."/>
            <person name="Gutensohn M."/>
            <person name="Harholt J."/>
            <person name="Hattori M."/>
            <person name="Heyl A."/>
            <person name="Hirai T."/>
            <person name="Hiwatashi Y."/>
            <person name="Ishikawa M."/>
            <person name="Iwata M."/>
            <person name="Karol K.G."/>
            <person name="Koehler B."/>
            <person name="Kolukisaoglu U."/>
            <person name="Kubo M."/>
            <person name="Kurata T."/>
            <person name="Lalonde S."/>
            <person name="Li K."/>
            <person name="Li Y."/>
            <person name="Litt A."/>
            <person name="Lyons E."/>
            <person name="Manning G."/>
            <person name="Maruyama T."/>
            <person name="Michael T.P."/>
            <person name="Mikami K."/>
            <person name="Miyazaki S."/>
            <person name="Morinaga S."/>
            <person name="Murata T."/>
            <person name="Mueller-Roeber B."/>
            <person name="Nelson D.R."/>
            <person name="Obara M."/>
            <person name="Oguri Y."/>
            <person name="Olmstead R.G."/>
            <person name="Onodera N."/>
            <person name="Petersen B.L."/>
            <person name="Pils B."/>
            <person name="Prigge M."/>
            <person name="Rensing S.A."/>
            <person name="Riano-Pachon D.M."/>
            <person name="Roberts A.W."/>
            <person name="Sato Y."/>
            <person name="Scheller H.V."/>
            <person name="Schulz B."/>
            <person name="Schulz C."/>
            <person name="Shakirov E.V."/>
            <person name="Shibagaki N."/>
            <person name="Shinohara N."/>
            <person name="Shippen D.E."/>
            <person name="Soerensen I."/>
            <person name="Sotooka R."/>
            <person name="Sugimoto N."/>
            <person name="Sugita M."/>
            <person name="Sumikawa N."/>
            <person name="Tanurdzic M."/>
            <person name="Theissen G."/>
            <person name="Ulvskov P."/>
            <person name="Wakazuki S."/>
            <person name="Weng J.K."/>
            <person name="Willats W.W."/>
            <person name="Wipf D."/>
            <person name="Wolf P.G."/>
            <person name="Yang L."/>
            <person name="Zimmer A.D."/>
            <person name="Zhu Q."/>
            <person name="Mitros T."/>
            <person name="Hellsten U."/>
            <person name="Loque D."/>
            <person name="Otillar R."/>
            <person name="Salamov A."/>
            <person name="Schmutz J."/>
            <person name="Shapiro H."/>
            <person name="Lindquist E."/>
            <person name="Lucas S."/>
            <person name="Rokhsar D."/>
            <person name="Grigoriev I.V."/>
        </authorList>
    </citation>
    <scope>NUCLEOTIDE SEQUENCE [LARGE SCALE GENOMIC DNA]</scope>
</reference>